<keyword evidence="2" id="KW-1185">Reference proteome</keyword>
<organism evidence="1 2">
    <name type="scientific">Catenaria anguillulae PL171</name>
    <dbReference type="NCBI Taxonomy" id="765915"/>
    <lineage>
        <taxon>Eukaryota</taxon>
        <taxon>Fungi</taxon>
        <taxon>Fungi incertae sedis</taxon>
        <taxon>Blastocladiomycota</taxon>
        <taxon>Blastocladiomycetes</taxon>
        <taxon>Blastocladiales</taxon>
        <taxon>Catenariaceae</taxon>
        <taxon>Catenaria</taxon>
    </lineage>
</organism>
<dbReference type="AlphaFoldDB" id="A0A1Y2I432"/>
<dbReference type="EMBL" id="MCFL01000001">
    <property type="protein sequence ID" value="ORZ41638.1"/>
    <property type="molecule type" value="Genomic_DNA"/>
</dbReference>
<evidence type="ECO:0000313" key="1">
    <source>
        <dbReference type="EMBL" id="ORZ41638.1"/>
    </source>
</evidence>
<proteinExistence type="predicted"/>
<comment type="caution">
    <text evidence="1">The sequence shown here is derived from an EMBL/GenBank/DDBJ whole genome shotgun (WGS) entry which is preliminary data.</text>
</comment>
<protein>
    <submittedName>
        <fullName evidence="1">Uncharacterized protein</fullName>
    </submittedName>
</protein>
<name>A0A1Y2I432_9FUNG</name>
<accession>A0A1Y2I432</accession>
<evidence type="ECO:0000313" key="2">
    <source>
        <dbReference type="Proteomes" id="UP000193411"/>
    </source>
</evidence>
<dbReference type="Proteomes" id="UP000193411">
    <property type="component" value="Unassembled WGS sequence"/>
</dbReference>
<gene>
    <name evidence="1" type="ORF">BCR44DRAFT_1011014</name>
</gene>
<sequence>MDSPGRLLAPLGAGGAHRGIASRNRHPANSCIRASYTFLSCVGYYDCRQLVWRQMSASDPLLTEAYMDCAFCCQRADSTKPTASFPREALWLSDSLSCLSQTPVALAGMFDSKPSTTAAGTSSGHASLVGQTTILKPSLGHFLCLGLFLNFPNEGTKLSRWTLLALDDRMFRI</sequence>
<reference evidence="1 2" key="1">
    <citation type="submission" date="2016-07" db="EMBL/GenBank/DDBJ databases">
        <title>Pervasive Adenine N6-methylation of Active Genes in Fungi.</title>
        <authorList>
            <consortium name="DOE Joint Genome Institute"/>
            <person name="Mondo S.J."/>
            <person name="Dannebaum R.O."/>
            <person name="Kuo R.C."/>
            <person name="Labutti K."/>
            <person name="Haridas S."/>
            <person name="Kuo A."/>
            <person name="Salamov A."/>
            <person name="Ahrendt S.R."/>
            <person name="Lipzen A."/>
            <person name="Sullivan W."/>
            <person name="Andreopoulos W.B."/>
            <person name="Clum A."/>
            <person name="Lindquist E."/>
            <person name="Daum C."/>
            <person name="Ramamoorthy G.K."/>
            <person name="Gryganskyi A."/>
            <person name="Culley D."/>
            <person name="Magnuson J.K."/>
            <person name="James T.Y."/>
            <person name="O'Malley M.A."/>
            <person name="Stajich J.E."/>
            <person name="Spatafora J.W."/>
            <person name="Visel A."/>
            <person name="Grigoriev I.V."/>
        </authorList>
    </citation>
    <scope>NUCLEOTIDE SEQUENCE [LARGE SCALE GENOMIC DNA]</scope>
    <source>
        <strain evidence="1 2">PL171</strain>
    </source>
</reference>